<sequence>AIHIKDDLQELRSKERSNESSLLSPPPLPAKPITLIGGLSRYIYKHNASASKIKNLWNDQSNMPNISSRTSLDNFADTYFDSVQKNAKEINLISFD</sequence>
<dbReference type="Proteomes" id="UP000789702">
    <property type="component" value="Unassembled WGS sequence"/>
</dbReference>
<dbReference type="EMBL" id="CAJVPU010000195">
    <property type="protein sequence ID" value="CAG8443395.1"/>
    <property type="molecule type" value="Genomic_DNA"/>
</dbReference>
<feature type="non-terminal residue" evidence="1">
    <location>
        <position position="1"/>
    </location>
</feature>
<keyword evidence="2" id="KW-1185">Reference proteome</keyword>
<accession>A0ACA9JZC8</accession>
<evidence type="ECO:0000313" key="2">
    <source>
        <dbReference type="Proteomes" id="UP000789702"/>
    </source>
</evidence>
<protein>
    <submittedName>
        <fullName evidence="1">5692_t:CDS:1</fullName>
    </submittedName>
</protein>
<comment type="caution">
    <text evidence="1">The sequence shown here is derived from an EMBL/GenBank/DDBJ whole genome shotgun (WGS) entry which is preliminary data.</text>
</comment>
<name>A0ACA9JZC8_9GLOM</name>
<reference evidence="1" key="1">
    <citation type="submission" date="2021-06" db="EMBL/GenBank/DDBJ databases">
        <authorList>
            <person name="Kallberg Y."/>
            <person name="Tangrot J."/>
            <person name="Rosling A."/>
        </authorList>
    </citation>
    <scope>NUCLEOTIDE SEQUENCE</scope>
    <source>
        <strain evidence="1">IL203A</strain>
    </source>
</reference>
<proteinExistence type="predicted"/>
<gene>
    <name evidence="1" type="ORF">DHETER_LOCUS411</name>
</gene>
<organism evidence="1 2">
    <name type="scientific">Dentiscutata heterogama</name>
    <dbReference type="NCBI Taxonomy" id="1316150"/>
    <lineage>
        <taxon>Eukaryota</taxon>
        <taxon>Fungi</taxon>
        <taxon>Fungi incertae sedis</taxon>
        <taxon>Mucoromycota</taxon>
        <taxon>Glomeromycotina</taxon>
        <taxon>Glomeromycetes</taxon>
        <taxon>Diversisporales</taxon>
        <taxon>Gigasporaceae</taxon>
        <taxon>Dentiscutata</taxon>
    </lineage>
</organism>
<evidence type="ECO:0000313" key="1">
    <source>
        <dbReference type="EMBL" id="CAG8443395.1"/>
    </source>
</evidence>